<dbReference type="SUPFAM" id="SSF50978">
    <property type="entry name" value="WD40 repeat-like"/>
    <property type="match status" value="1"/>
</dbReference>
<dbReference type="OrthoDB" id="2161379at2759"/>
<dbReference type="AlphaFoldDB" id="A0A8K0UX71"/>
<dbReference type="PROSITE" id="PS51257">
    <property type="entry name" value="PROKAR_LIPOPROTEIN"/>
    <property type="match status" value="1"/>
</dbReference>
<sequence length="374" mass="40252">MIREPITYISGSVFSNTSMSCYTVHDTIRLPAASSSVCFGSEDLLTVGSVDGSLRLYHLPSPRVIKAVRQLGDEVSSAAWSKLYDADHGVVWIASGRKVYCFDLAISKPSMILSATDAQKVLEIGEDEDDVLNELSVNENKKSLFFTTDNGTVGLVDLSTYEVSRMKTNHNSICGSVRAIPSRPNEAVSGGYDSTLLHFDTVQRSTLSRHKITVPEPSAGVSLSPSFVLSLDVSSTGMVAAGLADGRVWFGAGGDRNLPSTQKKRARKWEGLRETDSISVQIAEGPVVGVSFVDPTTLVTCTLLGKLAKHTISYSEEGKVELQQSWSSETKIVEKVNAMTANSKWLVLAGLSKDAKGVAEVWKPESSDANISVP</sequence>
<reference evidence="1" key="1">
    <citation type="journal article" date="2021" name="New Phytol.">
        <title>Evolutionary innovations through gain and loss of genes in the ectomycorrhizal Boletales.</title>
        <authorList>
            <person name="Wu G."/>
            <person name="Miyauchi S."/>
            <person name="Morin E."/>
            <person name="Kuo A."/>
            <person name="Drula E."/>
            <person name="Varga T."/>
            <person name="Kohler A."/>
            <person name="Feng B."/>
            <person name="Cao Y."/>
            <person name="Lipzen A."/>
            <person name="Daum C."/>
            <person name="Hundley H."/>
            <person name="Pangilinan J."/>
            <person name="Johnson J."/>
            <person name="Barry K."/>
            <person name="LaButti K."/>
            <person name="Ng V."/>
            <person name="Ahrendt S."/>
            <person name="Min B."/>
            <person name="Choi I.G."/>
            <person name="Park H."/>
            <person name="Plett J.M."/>
            <person name="Magnuson J."/>
            <person name="Spatafora J.W."/>
            <person name="Nagy L.G."/>
            <person name="Henrissat B."/>
            <person name="Grigoriev I.V."/>
            <person name="Yang Z.L."/>
            <person name="Xu J."/>
            <person name="Martin F.M."/>
        </authorList>
    </citation>
    <scope>NUCLEOTIDE SEQUENCE</scope>
    <source>
        <strain evidence="1">KKN 215</strain>
    </source>
</reference>
<dbReference type="InterPro" id="IPR036322">
    <property type="entry name" value="WD40_repeat_dom_sf"/>
</dbReference>
<dbReference type="InterPro" id="IPR042453">
    <property type="entry name" value="WDR53"/>
</dbReference>
<evidence type="ECO:0000313" key="2">
    <source>
        <dbReference type="Proteomes" id="UP000813824"/>
    </source>
</evidence>
<protein>
    <submittedName>
        <fullName evidence="1">WD40 repeat-like protein</fullName>
    </submittedName>
</protein>
<dbReference type="Gene3D" id="2.130.10.10">
    <property type="entry name" value="YVTN repeat-like/Quinoprotein amine dehydrogenase"/>
    <property type="match status" value="1"/>
</dbReference>
<gene>
    <name evidence="1" type="ORF">BXZ70DRAFT_915123</name>
</gene>
<accession>A0A8K0UX71</accession>
<dbReference type="Proteomes" id="UP000813824">
    <property type="component" value="Unassembled WGS sequence"/>
</dbReference>
<keyword evidence="2" id="KW-1185">Reference proteome</keyword>
<proteinExistence type="predicted"/>
<evidence type="ECO:0000313" key="1">
    <source>
        <dbReference type="EMBL" id="KAH8106795.1"/>
    </source>
</evidence>
<dbReference type="PANTHER" id="PTHR44666">
    <property type="entry name" value="WD REPEAT-CONTAINING PROTEIN 53"/>
    <property type="match status" value="1"/>
</dbReference>
<dbReference type="PANTHER" id="PTHR44666:SF1">
    <property type="entry name" value="WD REPEAT-CONTAINING PROTEIN 53"/>
    <property type="match status" value="1"/>
</dbReference>
<dbReference type="InterPro" id="IPR015943">
    <property type="entry name" value="WD40/YVTN_repeat-like_dom_sf"/>
</dbReference>
<dbReference type="EMBL" id="JAEVFJ010000002">
    <property type="protein sequence ID" value="KAH8106795.1"/>
    <property type="molecule type" value="Genomic_DNA"/>
</dbReference>
<name>A0A8K0UX71_9AGAR</name>
<organism evidence="1 2">
    <name type="scientific">Cristinia sonorae</name>
    <dbReference type="NCBI Taxonomy" id="1940300"/>
    <lineage>
        <taxon>Eukaryota</taxon>
        <taxon>Fungi</taxon>
        <taxon>Dikarya</taxon>
        <taxon>Basidiomycota</taxon>
        <taxon>Agaricomycotina</taxon>
        <taxon>Agaricomycetes</taxon>
        <taxon>Agaricomycetidae</taxon>
        <taxon>Agaricales</taxon>
        <taxon>Pleurotineae</taxon>
        <taxon>Stephanosporaceae</taxon>
        <taxon>Cristinia</taxon>
    </lineage>
</organism>
<comment type="caution">
    <text evidence="1">The sequence shown here is derived from an EMBL/GenBank/DDBJ whole genome shotgun (WGS) entry which is preliminary data.</text>
</comment>